<keyword evidence="3" id="KW-0547">Nucleotide-binding</keyword>
<keyword evidence="1 3" id="KW-0808">Transferase</keyword>
<dbReference type="GO" id="GO:0005536">
    <property type="term" value="F:D-glucose binding"/>
    <property type="evidence" value="ECO:0007669"/>
    <property type="project" value="InterPro"/>
</dbReference>
<evidence type="ECO:0000313" key="6">
    <source>
        <dbReference type="Proteomes" id="UP000229757"/>
    </source>
</evidence>
<comment type="subcellular location">
    <subcellularLocation>
        <location evidence="3">Cytoplasm</location>
    </subcellularLocation>
</comment>
<dbReference type="NCBIfam" id="TIGR00749">
    <property type="entry name" value="glk"/>
    <property type="match status" value="1"/>
</dbReference>
<dbReference type="EC" id="2.7.1.2" evidence="3"/>
<organism evidence="5 6">
    <name type="scientific">Reinekea forsetii</name>
    <dbReference type="NCBI Taxonomy" id="1336806"/>
    <lineage>
        <taxon>Bacteria</taxon>
        <taxon>Pseudomonadati</taxon>
        <taxon>Pseudomonadota</taxon>
        <taxon>Gammaproteobacteria</taxon>
        <taxon>Oceanospirillales</taxon>
        <taxon>Saccharospirillaceae</taxon>
        <taxon>Reinekea</taxon>
    </lineage>
</organism>
<keyword evidence="3" id="KW-0963">Cytoplasm</keyword>
<sequence length="336" mass="35291">MQELGLIADIGGTNARFALAPIHTLAAGQELVIREAELIAPTALNGAHYATIGDAIEAYLSGPAKGYARPAHAVMAIACPTDQDQISMTNHTWAFKVSELKAATGLTSLKFINDYNALANAIPHLDEADLIQVGPGAAVKGMPIAVTGPGTGLGLAALAFSAVGPVTLETEGGHAHYAPTTETEIDILRFLLKKYSRVSNERLISGMGLENIYSALTAMQGAEKFLTAPEISTAAVAQTDPICSQALAQFCAIVGSYAGDVALTLGAKGGLYITGGIIPRFIDFFAQSEFRSRFDDKARLSGFVTPIPTYVVVAKQPGLLGSAAVLNQRVNYKLWD</sequence>
<dbReference type="GO" id="GO:0004340">
    <property type="term" value="F:glucokinase activity"/>
    <property type="evidence" value="ECO:0007669"/>
    <property type="project" value="UniProtKB-UniRule"/>
</dbReference>
<evidence type="ECO:0000256" key="2">
    <source>
        <dbReference type="ARBA" id="ARBA00022777"/>
    </source>
</evidence>
<dbReference type="KEGG" id="rfo:REIFOR_02277"/>
<comment type="catalytic activity">
    <reaction evidence="3">
        <text>D-glucose + ATP = D-glucose 6-phosphate + ADP + H(+)</text>
        <dbReference type="Rhea" id="RHEA:17825"/>
        <dbReference type="ChEBI" id="CHEBI:4167"/>
        <dbReference type="ChEBI" id="CHEBI:15378"/>
        <dbReference type="ChEBI" id="CHEBI:30616"/>
        <dbReference type="ChEBI" id="CHEBI:61548"/>
        <dbReference type="ChEBI" id="CHEBI:456216"/>
        <dbReference type="EC" id="2.7.1.2"/>
    </reaction>
</comment>
<keyword evidence="2 3" id="KW-0418">Kinase</keyword>
<keyword evidence="3" id="KW-0324">Glycolysis</keyword>
<dbReference type="Proteomes" id="UP000229757">
    <property type="component" value="Chromosome"/>
</dbReference>
<dbReference type="PANTHER" id="PTHR47690">
    <property type="entry name" value="GLUCOKINASE"/>
    <property type="match status" value="1"/>
</dbReference>
<protein>
    <recommendedName>
        <fullName evidence="3">Glucokinase</fullName>
        <ecNumber evidence="3">2.7.1.2</ecNumber>
    </recommendedName>
    <alternativeName>
        <fullName evidence="3">Glucose kinase</fullName>
    </alternativeName>
</protein>
<evidence type="ECO:0000313" key="5">
    <source>
        <dbReference type="EMBL" id="ATX77408.1"/>
    </source>
</evidence>
<accession>A0A2K8KRQ5</accession>
<dbReference type="RefSeq" id="WP_100257667.1">
    <property type="nucleotide sequence ID" value="NZ_CP011797.1"/>
</dbReference>
<dbReference type="EMBL" id="CP011797">
    <property type="protein sequence ID" value="ATX77408.1"/>
    <property type="molecule type" value="Genomic_DNA"/>
</dbReference>
<dbReference type="InterPro" id="IPR050201">
    <property type="entry name" value="Bacterial_glucokinase"/>
</dbReference>
<feature type="binding site" evidence="3">
    <location>
        <begin position="8"/>
        <end position="13"/>
    </location>
    <ligand>
        <name>ATP</name>
        <dbReference type="ChEBI" id="CHEBI:30616"/>
    </ligand>
</feature>
<dbReference type="Gene3D" id="3.40.367.20">
    <property type="match status" value="1"/>
</dbReference>
<keyword evidence="6" id="KW-1185">Reference proteome</keyword>
<proteinExistence type="inferred from homology"/>
<dbReference type="Gene3D" id="3.30.420.40">
    <property type="match status" value="1"/>
</dbReference>
<evidence type="ECO:0000256" key="4">
    <source>
        <dbReference type="RuleBase" id="RU004046"/>
    </source>
</evidence>
<dbReference type="GO" id="GO:0006096">
    <property type="term" value="P:glycolytic process"/>
    <property type="evidence" value="ECO:0007669"/>
    <property type="project" value="UniProtKB-UniRule"/>
</dbReference>
<dbReference type="HAMAP" id="MF_00524">
    <property type="entry name" value="Glucokinase"/>
    <property type="match status" value="1"/>
</dbReference>
<dbReference type="PANTHER" id="PTHR47690:SF1">
    <property type="entry name" value="GLUCOKINASE"/>
    <property type="match status" value="1"/>
</dbReference>
<reference evidence="5 6" key="1">
    <citation type="journal article" date="2017" name="Environ. Microbiol.">
        <title>Genomic and physiological analyses of 'Reinekea forsetii' reveal a versatile opportunistic lifestyle during spring algae blooms.</title>
        <authorList>
            <person name="Avci B."/>
            <person name="Hahnke R.L."/>
            <person name="Chafee M."/>
            <person name="Fischer T."/>
            <person name="Gruber-Vodicka H."/>
            <person name="Tegetmeyer H.E."/>
            <person name="Harder J."/>
            <person name="Fuchs B.M."/>
            <person name="Amann R.I."/>
            <person name="Teeling H."/>
        </authorList>
    </citation>
    <scope>NUCLEOTIDE SEQUENCE [LARGE SCALE GENOMIC DNA]</scope>
    <source>
        <strain evidence="5 6">Hel1_31_D35</strain>
    </source>
</reference>
<comment type="similarity">
    <text evidence="3 4">Belongs to the bacterial glucokinase family.</text>
</comment>
<dbReference type="OrthoDB" id="9800595at2"/>
<dbReference type="GO" id="GO:0005829">
    <property type="term" value="C:cytosol"/>
    <property type="evidence" value="ECO:0007669"/>
    <property type="project" value="TreeGrafter"/>
</dbReference>
<gene>
    <name evidence="3" type="primary">glk</name>
    <name evidence="5" type="ORF">REIFOR_02277</name>
</gene>
<dbReference type="SUPFAM" id="SSF53067">
    <property type="entry name" value="Actin-like ATPase domain"/>
    <property type="match status" value="1"/>
</dbReference>
<dbReference type="InterPro" id="IPR043129">
    <property type="entry name" value="ATPase_NBD"/>
</dbReference>
<dbReference type="Pfam" id="PF02685">
    <property type="entry name" value="Glucokinase"/>
    <property type="match status" value="1"/>
</dbReference>
<dbReference type="InterPro" id="IPR003836">
    <property type="entry name" value="Glucokinase"/>
</dbReference>
<dbReference type="AlphaFoldDB" id="A0A2K8KRQ5"/>
<evidence type="ECO:0000256" key="3">
    <source>
        <dbReference type="HAMAP-Rule" id="MF_00524"/>
    </source>
</evidence>
<evidence type="ECO:0000256" key="1">
    <source>
        <dbReference type="ARBA" id="ARBA00022679"/>
    </source>
</evidence>
<dbReference type="GO" id="GO:0005524">
    <property type="term" value="F:ATP binding"/>
    <property type="evidence" value="ECO:0007669"/>
    <property type="project" value="UniProtKB-UniRule"/>
</dbReference>
<keyword evidence="3" id="KW-0067">ATP-binding</keyword>
<dbReference type="CDD" id="cd24008">
    <property type="entry name" value="ASKHA_NBD_GLK"/>
    <property type="match status" value="1"/>
</dbReference>
<name>A0A2K8KRQ5_9GAMM</name>